<sequence length="151" mass="15828">DRVMAADLRSHFLAVQKVLPIMKQQATRGAIVNISSVHAMQTGPIHAAYAAAKGGVVALARSIALECAGYGIRVNTVLPGLTCNAHTHRWLAGLTAEQKADKEKEMSRNIPLGRIAEATEIGEAVAFLASDKASFITGASLVVDGGESSHL</sequence>
<name>A0ABS7C435_9BACL</name>
<dbReference type="SUPFAM" id="SSF51735">
    <property type="entry name" value="NAD(P)-binding Rossmann-fold domains"/>
    <property type="match status" value="1"/>
</dbReference>
<keyword evidence="2" id="KW-0560">Oxidoreductase</keyword>
<organism evidence="3 4">
    <name type="scientific">Paenibacillus sepulcri</name>
    <dbReference type="NCBI Taxonomy" id="359917"/>
    <lineage>
        <taxon>Bacteria</taxon>
        <taxon>Bacillati</taxon>
        <taxon>Bacillota</taxon>
        <taxon>Bacilli</taxon>
        <taxon>Bacillales</taxon>
        <taxon>Paenibacillaceae</taxon>
        <taxon>Paenibacillus</taxon>
    </lineage>
</organism>
<evidence type="ECO:0000313" key="3">
    <source>
        <dbReference type="EMBL" id="MBW7455476.1"/>
    </source>
</evidence>
<evidence type="ECO:0000313" key="4">
    <source>
        <dbReference type="Proteomes" id="UP001519887"/>
    </source>
</evidence>
<dbReference type="CDD" id="cd05233">
    <property type="entry name" value="SDR_c"/>
    <property type="match status" value="1"/>
</dbReference>
<reference evidence="3 4" key="1">
    <citation type="submission" date="2021-07" db="EMBL/GenBank/DDBJ databases">
        <title>Paenibacillus radiodurans sp. nov., isolated from the southeastern edge of Tengger Desert.</title>
        <authorList>
            <person name="Zhang G."/>
        </authorList>
    </citation>
    <scope>NUCLEOTIDE SEQUENCE [LARGE SCALE GENOMIC DNA]</scope>
    <source>
        <strain evidence="3 4">CCM 7311</strain>
    </source>
</reference>
<dbReference type="PANTHER" id="PTHR42760">
    <property type="entry name" value="SHORT-CHAIN DEHYDROGENASES/REDUCTASES FAMILY MEMBER"/>
    <property type="match status" value="1"/>
</dbReference>
<protein>
    <submittedName>
        <fullName evidence="3">SDR family oxidoreductase</fullName>
    </submittedName>
</protein>
<dbReference type="PROSITE" id="PS00061">
    <property type="entry name" value="ADH_SHORT"/>
    <property type="match status" value="1"/>
</dbReference>
<keyword evidence="4" id="KW-1185">Reference proteome</keyword>
<gene>
    <name evidence="3" type="ORF">K0U00_15730</name>
</gene>
<dbReference type="EMBL" id="JAHZIK010000371">
    <property type="protein sequence ID" value="MBW7455476.1"/>
    <property type="molecule type" value="Genomic_DNA"/>
</dbReference>
<dbReference type="InterPro" id="IPR002347">
    <property type="entry name" value="SDR_fam"/>
</dbReference>
<dbReference type="InterPro" id="IPR020904">
    <property type="entry name" value="Sc_DH/Rdtase_CS"/>
</dbReference>
<dbReference type="Pfam" id="PF13561">
    <property type="entry name" value="adh_short_C2"/>
    <property type="match status" value="1"/>
</dbReference>
<dbReference type="Gene3D" id="3.40.50.720">
    <property type="entry name" value="NAD(P)-binding Rossmann-like Domain"/>
    <property type="match status" value="1"/>
</dbReference>
<evidence type="ECO:0000256" key="2">
    <source>
        <dbReference type="ARBA" id="ARBA00023002"/>
    </source>
</evidence>
<comment type="caution">
    <text evidence="3">The sequence shown here is derived from an EMBL/GenBank/DDBJ whole genome shotgun (WGS) entry which is preliminary data.</text>
</comment>
<dbReference type="PRINTS" id="PR00080">
    <property type="entry name" value="SDRFAMILY"/>
</dbReference>
<evidence type="ECO:0000256" key="1">
    <source>
        <dbReference type="ARBA" id="ARBA00006484"/>
    </source>
</evidence>
<accession>A0ABS7C435</accession>
<proteinExistence type="inferred from homology"/>
<dbReference type="Proteomes" id="UP001519887">
    <property type="component" value="Unassembled WGS sequence"/>
</dbReference>
<dbReference type="PRINTS" id="PR00081">
    <property type="entry name" value="GDHRDH"/>
</dbReference>
<feature type="non-terminal residue" evidence="3">
    <location>
        <position position="1"/>
    </location>
</feature>
<dbReference type="InterPro" id="IPR036291">
    <property type="entry name" value="NAD(P)-bd_dom_sf"/>
</dbReference>
<dbReference type="PANTHER" id="PTHR42760:SF133">
    <property type="entry name" value="3-OXOACYL-[ACYL-CARRIER-PROTEIN] REDUCTASE"/>
    <property type="match status" value="1"/>
</dbReference>
<comment type="similarity">
    <text evidence="1">Belongs to the short-chain dehydrogenases/reductases (SDR) family.</text>
</comment>